<dbReference type="Pfam" id="PF08012">
    <property type="entry name" value="DUF1702"/>
    <property type="match status" value="1"/>
</dbReference>
<dbReference type="Proteomes" id="UP001564626">
    <property type="component" value="Unassembled WGS sequence"/>
</dbReference>
<dbReference type="RefSeq" id="WP_369775566.1">
    <property type="nucleotide sequence ID" value="NZ_JBGEHV010000069.1"/>
</dbReference>
<reference evidence="1 2" key="1">
    <citation type="submission" date="2024-08" db="EMBL/GenBank/DDBJ databases">
        <title>Genome mining of Saccharopolyspora cebuensis PGLac3 from Nigerian medicinal plant.</title>
        <authorList>
            <person name="Ezeobiora C.E."/>
            <person name="Igbokwe N.H."/>
            <person name="Amin D.H."/>
            <person name="Mendie U.E."/>
        </authorList>
    </citation>
    <scope>NUCLEOTIDE SEQUENCE [LARGE SCALE GENOMIC DNA]</scope>
    <source>
        <strain evidence="1 2">PGLac3</strain>
    </source>
</reference>
<keyword evidence="2" id="KW-1185">Reference proteome</keyword>
<protein>
    <submittedName>
        <fullName evidence="1">DUF1702 family protein</fullName>
    </submittedName>
</protein>
<dbReference type="EMBL" id="JBGEHV010000069">
    <property type="protein sequence ID" value="MEY8042891.1"/>
    <property type="molecule type" value="Genomic_DNA"/>
</dbReference>
<evidence type="ECO:0000313" key="1">
    <source>
        <dbReference type="EMBL" id="MEY8042891.1"/>
    </source>
</evidence>
<name>A0ABV4CP72_9PSEU</name>
<comment type="caution">
    <text evidence="1">The sequence shown here is derived from an EMBL/GenBank/DDBJ whole genome shotgun (WGS) entry which is preliminary data.</text>
</comment>
<organism evidence="1 2">
    <name type="scientific">Saccharopolyspora cebuensis</name>
    <dbReference type="NCBI Taxonomy" id="418759"/>
    <lineage>
        <taxon>Bacteria</taxon>
        <taxon>Bacillati</taxon>
        <taxon>Actinomycetota</taxon>
        <taxon>Actinomycetes</taxon>
        <taxon>Pseudonocardiales</taxon>
        <taxon>Pseudonocardiaceae</taxon>
        <taxon>Saccharopolyspora</taxon>
    </lineage>
</organism>
<evidence type="ECO:0000313" key="2">
    <source>
        <dbReference type="Proteomes" id="UP001564626"/>
    </source>
</evidence>
<proteinExistence type="predicted"/>
<sequence>MAGFSGYLTCCVRNWFHGSCCAGRCIPRSGCDASNHCASGRHVTFLGACAVLSVQRGRDVTRVVRVGLPLDLADFEKRRFRLDRPEWREVLEGHAAHFLRGFNIAVRQWRDPHSALGALPVEERGFAYEGAAMHAAVRDVLTAGRAHARARLLAGPGQDYTHLIHVGCGWALVPLRVPLPVPIPPTPLLRWLALDGAGFAETYFGGLAALRRRCRAGPSLRWQSRVAGCGRALWFAESADADGVAAVIAEAPAPARPHLWSGIGLASCYAGCADESALDALRAASGPHAAHYGQGALFAIAARQRSGVVPEHTRRAAEHLFGADPTEAAGWTDEAAVGLVSSTDIAAYGEWKARLRRVAEQRC</sequence>
<gene>
    <name evidence="1" type="ORF">AB8O55_26085</name>
</gene>
<dbReference type="InterPro" id="IPR012964">
    <property type="entry name" value="DUF1702"/>
</dbReference>
<accession>A0ABV4CP72</accession>